<name>A0A2P2QXH0_RHIMU</name>
<dbReference type="EMBL" id="GGEC01091163">
    <property type="protein sequence ID" value="MBX71647.1"/>
    <property type="molecule type" value="Transcribed_RNA"/>
</dbReference>
<reference evidence="1" key="1">
    <citation type="submission" date="2018-02" db="EMBL/GenBank/DDBJ databases">
        <title>Rhizophora mucronata_Transcriptome.</title>
        <authorList>
            <person name="Meera S.P."/>
            <person name="Sreeshan A."/>
            <person name="Augustine A."/>
        </authorList>
    </citation>
    <scope>NUCLEOTIDE SEQUENCE</scope>
    <source>
        <tissue evidence="1">Leaf</tissue>
    </source>
</reference>
<organism evidence="1">
    <name type="scientific">Rhizophora mucronata</name>
    <name type="common">Asiatic mangrove</name>
    <dbReference type="NCBI Taxonomy" id="61149"/>
    <lineage>
        <taxon>Eukaryota</taxon>
        <taxon>Viridiplantae</taxon>
        <taxon>Streptophyta</taxon>
        <taxon>Embryophyta</taxon>
        <taxon>Tracheophyta</taxon>
        <taxon>Spermatophyta</taxon>
        <taxon>Magnoliopsida</taxon>
        <taxon>eudicotyledons</taxon>
        <taxon>Gunneridae</taxon>
        <taxon>Pentapetalae</taxon>
        <taxon>rosids</taxon>
        <taxon>fabids</taxon>
        <taxon>Malpighiales</taxon>
        <taxon>Rhizophoraceae</taxon>
        <taxon>Rhizophora</taxon>
    </lineage>
</organism>
<protein>
    <submittedName>
        <fullName evidence="1">Uncharacterized protein</fullName>
    </submittedName>
</protein>
<proteinExistence type="predicted"/>
<sequence length="39" mass="4334">MWLWQPRGGTFTSGISCVPLLRASGTWLTFEQSGAHILK</sequence>
<accession>A0A2P2QXH0</accession>
<evidence type="ECO:0000313" key="1">
    <source>
        <dbReference type="EMBL" id="MBX71647.1"/>
    </source>
</evidence>
<dbReference type="AlphaFoldDB" id="A0A2P2QXH0"/>